<name>A0ABX1FCV5_9PSEU</name>
<organism evidence="1 2">
    <name type="scientific">Lentzea indica</name>
    <dbReference type="NCBI Taxonomy" id="2604800"/>
    <lineage>
        <taxon>Bacteria</taxon>
        <taxon>Bacillati</taxon>
        <taxon>Actinomycetota</taxon>
        <taxon>Actinomycetes</taxon>
        <taxon>Pseudonocardiales</taxon>
        <taxon>Pseudonocardiaceae</taxon>
        <taxon>Lentzea</taxon>
    </lineage>
</organism>
<dbReference type="Proteomes" id="UP001515943">
    <property type="component" value="Unassembled WGS sequence"/>
</dbReference>
<sequence>MRVDLPWPGPPVITRWSSLSSTERIGFEGGRTATLTTAGAVGASTSCPCSSSFGVGGWSGGASSRPLPTSWRT</sequence>
<dbReference type="RefSeq" id="WP_167971607.1">
    <property type="nucleotide sequence ID" value="NZ_VSRL01000017.1"/>
</dbReference>
<dbReference type="EMBL" id="VSRL01000017">
    <property type="protein sequence ID" value="NKE56687.1"/>
    <property type="molecule type" value="Genomic_DNA"/>
</dbReference>
<protein>
    <submittedName>
        <fullName evidence="1">Uncharacterized protein</fullName>
    </submittedName>
</protein>
<accession>A0ABX1FCV5</accession>
<proteinExistence type="predicted"/>
<keyword evidence="2" id="KW-1185">Reference proteome</keyword>
<gene>
    <name evidence="1" type="ORF">FXN61_07515</name>
</gene>
<comment type="caution">
    <text evidence="1">The sequence shown here is derived from an EMBL/GenBank/DDBJ whole genome shotgun (WGS) entry which is preliminary data.</text>
</comment>
<reference evidence="1 2" key="1">
    <citation type="submission" date="2019-08" db="EMBL/GenBank/DDBJ databases">
        <title>Lentzea from Indian Himalayas.</title>
        <authorList>
            <person name="Mandal S."/>
            <person name="Mallick Gupta A."/>
            <person name="Maiti P.K."/>
            <person name="Sarkar J."/>
            <person name="Mandal S."/>
        </authorList>
    </citation>
    <scope>NUCLEOTIDE SEQUENCE [LARGE SCALE GENOMIC DNA]</scope>
    <source>
        <strain evidence="1 2">PSKA42</strain>
    </source>
</reference>
<evidence type="ECO:0000313" key="1">
    <source>
        <dbReference type="EMBL" id="NKE56687.1"/>
    </source>
</evidence>
<evidence type="ECO:0000313" key="2">
    <source>
        <dbReference type="Proteomes" id="UP001515943"/>
    </source>
</evidence>